<protein>
    <submittedName>
        <fullName evidence="1">Uncharacterized protein</fullName>
    </submittedName>
</protein>
<sequence length="362" mass="40476">MSRRRSSEELHALLGEPAPDWERLIKVLKKLPVDVDPMLAARAALQLLPADRSFFGSFGQHCQRLPAPVIRAVLERLEGDVRPAVFFLRESVDREGSDEALCASWRTALQGMLDLNVTYGWGSKQRKAKLQGLAENPVLLQAIQTVVVASEEVSLDMLAVLTIDASEASLDALIPHVERAVQSQGWELDRLEDLRTHARSTPALDALFERMEALLQARRARSPALELARALGFGELDVFWFKLYAAGGEEGDARSMTYRHHCHLTVDSRAPVWFSFSISTWGPDGEPGRIVPVFDFDSEGLQNDTLGLGACEPTRFPEWMALAAKRLRSDWDLEQVSVMSSLRGRQRTRLVKWLRGETPPGK</sequence>
<accession>A0A540X7J0</accession>
<gene>
    <name evidence="1" type="ORF">FJV41_04210</name>
</gene>
<dbReference type="Proteomes" id="UP000315369">
    <property type="component" value="Unassembled WGS sequence"/>
</dbReference>
<keyword evidence="2" id="KW-1185">Reference proteome</keyword>
<proteinExistence type="predicted"/>
<organism evidence="1 2">
    <name type="scientific">Myxococcus llanfairpwllgwyngyllgogerychwyrndrobwllllantysiliogogogochensis</name>
    <dbReference type="NCBI Taxonomy" id="2590453"/>
    <lineage>
        <taxon>Bacteria</taxon>
        <taxon>Pseudomonadati</taxon>
        <taxon>Myxococcota</taxon>
        <taxon>Myxococcia</taxon>
        <taxon>Myxococcales</taxon>
        <taxon>Cystobacterineae</taxon>
        <taxon>Myxococcaceae</taxon>
        <taxon>Myxococcus</taxon>
    </lineage>
</organism>
<dbReference type="EMBL" id="VIFM01000010">
    <property type="protein sequence ID" value="TQF17253.1"/>
    <property type="molecule type" value="Genomic_DNA"/>
</dbReference>
<dbReference type="RefSeq" id="WP_141641102.1">
    <property type="nucleotide sequence ID" value="NZ_VIFM01000010.1"/>
</dbReference>
<evidence type="ECO:0000313" key="1">
    <source>
        <dbReference type="EMBL" id="TQF17253.1"/>
    </source>
</evidence>
<dbReference type="AlphaFoldDB" id="A0A540X7J0"/>
<reference evidence="1 2" key="1">
    <citation type="submission" date="2019-06" db="EMBL/GenBank/DDBJ databases">
        <authorList>
            <person name="Livingstone P."/>
            <person name="Whitworth D."/>
        </authorList>
    </citation>
    <scope>NUCLEOTIDE SEQUENCE [LARGE SCALE GENOMIC DNA]</scope>
    <source>
        <strain evidence="1 2">AM401</strain>
    </source>
</reference>
<dbReference type="OrthoDB" id="5381102at2"/>
<name>A0A540X7J0_9BACT</name>
<comment type="caution">
    <text evidence="1">The sequence shown here is derived from an EMBL/GenBank/DDBJ whole genome shotgun (WGS) entry which is preliminary data.</text>
</comment>
<evidence type="ECO:0000313" key="2">
    <source>
        <dbReference type="Proteomes" id="UP000315369"/>
    </source>
</evidence>